<name>A0A8J3JG72_9ACTN</name>
<sequence>MVQRRTVLKTVAGAAVASAVSLAAFTPQRAAASTTLTAWGVCGHPPMIDDTSYPAHGAPDDIALAAELGAGYYRVDFLLPTGDSGSTDWSWYDAIVAASHDHGIGLMAILTVPDAIADRDDGFIQGQVSMLVSRYAGQIPLYQIQNEMDGVCINGPGVDGSSVNDYNPDVYGPVRDRMAAICAGVRASDSQAGRVVNMTWKHTGFLQLLNNDGLEYEVNGLDWYWGTDDMLATLEVINRFPQSEILLTELDIADGTRSASEADQANYLATAIDTLRASAPDKVHGVYVYELLDQPAWDDSQAHYGLVQVYSDGNWGPHKQAFDTFHRYATGG</sequence>
<dbReference type="RefSeq" id="WP_203664272.1">
    <property type="nucleotide sequence ID" value="NZ_BAAAZM010000015.1"/>
</dbReference>
<dbReference type="AlphaFoldDB" id="A0A8J3JG72"/>
<dbReference type="InterPro" id="IPR017853">
    <property type="entry name" value="GH"/>
</dbReference>
<protein>
    <submittedName>
        <fullName evidence="2">Uncharacterized protein</fullName>
    </submittedName>
</protein>
<feature type="chain" id="PRO_5038754440" evidence="1">
    <location>
        <begin position="24"/>
        <end position="332"/>
    </location>
</feature>
<dbReference type="Gene3D" id="3.20.20.80">
    <property type="entry name" value="Glycosidases"/>
    <property type="match status" value="1"/>
</dbReference>
<comment type="caution">
    <text evidence="2">The sequence shown here is derived from an EMBL/GenBank/DDBJ whole genome shotgun (WGS) entry which is preliminary data.</text>
</comment>
<dbReference type="InterPro" id="IPR006311">
    <property type="entry name" value="TAT_signal"/>
</dbReference>
<dbReference type="PROSITE" id="PS51318">
    <property type="entry name" value="TAT"/>
    <property type="match status" value="1"/>
</dbReference>
<dbReference type="SUPFAM" id="SSF51445">
    <property type="entry name" value="(Trans)glycosidases"/>
    <property type="match status" value="1"/>
</dbReference>
<evidence type="ECO:0000313" key="2">
    <source>
        <dbReference type="EMBL" id="GID15807.1"/>
    </source>
</evidence>
<evidence type="ECO:0000256" key="1">
    <source>
        <dbReference type="SAM" id="SignalP"/>
    </source>
</evidence>
<keyword evidence="3" id="KW-1185">Reference proteome</keyword>
<evidence type="ECO:0000313" key="3">
    <source>
        <dbReference type="Proteomes" id="UP000612808"/>
    </source>
</evidence>
<keyword evidence="1" id="KW-0732">Signal</keyword>
<dbReference type="Proteomes" id="UP000612808">
    <property type="component" value="Unassembled WGS sequence"/>
</dbReference>
<reference evidence="2" key="1">
    <citation type="submission" date="2021-01" db="EMBL/GenBank/DDBJ databases">
        <title>Whole genome shotgun sequence of Actinocatenispora rupis NBRC 107355.</title>
        <authorList>
            <person name="Komaki H."/>
            <person name="Tamura T."/>
        </authorList>
    </citation>
    <scope>NUCLEOTIDE SEQUENCE</scope>
    <source>
        <strain evidence="2">NBRC 107355</strain>
    </source>
</reference>
<organism evidence="2 3">
    <name type="scientific">Actinocatenispora rupis</name>
    <dbReference type="NCBI Taxonomy" id="519421"/>
    <lineage>
        <taxon>Bacteria</taxon>
        <taxon>Bacillati</taxon>
        <taxon>Actinomycetota</taxon>
        <taxon>Actinomycetes</taxon>
        <taxon>Micromonosporales</taxon>
        <taxon>Micromonosporaceae</taxon>
        <taxon>Actinocatenispora</taxon>
    </lineage>
</organism>
<gene>
    <name evidence="2" type="ORF">Aru02nite_66960</name>
</gene>
<feature type="signal peptide" evidence="1">
    <location>
        <begin position="1"/>
        <end position="23"/>
    </location>
</feature>
<accession>A0A8J3JG72</accession>
<proteinExistence type="predicted"/>
<dbReference type="EMBL" id="BOMB01000048">
    <property type="protein sequence ID" value="GID15807.1"/>
    <property type="molecule type" value="Genomic_DNA"/>
</dbReference>